<keyword evidence="5" id="KW-0175">Coiled coil</keyword>
<evidence type="ECO:0000256" key="2">
    <source>
        <dbReference type="ARBA" id="ARBA00023224"/>
    </source>
</evidence>
<dbReference type="PANTHER" id="PTHR32089:SF112">
    <property type="entry name" value="LYSOZYME-LIKE PROTEIN-RELATED"/>
    <property type="match status" value="1"/>
</dbReference>
<dbReference type="PANTHER" id="PTHR32089">
    <property type="entry name" value="METHYL-ACCEPTING CHEMOTAXIS PROTEIN MCPB"/>
    <property type="match status" value="1"/>
</dbReference>
<dbReference type="RefSeq" id="WP_078683531.1">
    <property type="nucleotide sequence ID" value="NZ_FUYA01000001.1"/>
</dbReference>
<keyword evidence="6" id="KW-0812">Transmembrane</keyword>
<dbReference type="InterPro" id="IPR003660">
    <property type="entry name" value="HAMP_dom"/>
</dbReference>
<dbReference type="EMBL" id="FUYA01000001">
    <property type="protein sequence ID" value="SKA63763.1"/>
    <property type="molecule type" value="Genomic_DNA"/>
</dbReference>
<dbReference type="FunFam" id="1.10.287.950:FF:000001">
    <property type="entry name" value="Methyl-accepting chemotaxis sensory transducer"/>
    <property type="match status" value="1"/>
</dbReference>
<dbReference type="CDD" id="cd11386">
    <property type="entry name" value="MCP_signal"/>
    <property type="match status" value="1"/>
</dbReference>
<dbReference type="Pfam" id="PF00015">
    <property type="entry name" value="MCPsignal"/>
    <property type="match status" value="1"/>
</dbReference>
<comment type="subcellular location">
    <subcellularLocation>
        <location evidence="1">Membrane</location>
    </subcellularLocation>
</comment>
<dbReference type="Gene3D" id="1.10.287.950">
    <property type="entry name" value="Methyl-accepting chemotaxis protein"/>
    <property type="match status" value="1"/>
</dbReference>
<dbReference type="OrthoDB" id="9814362at2"/>
<evidence type="ECO:0000313" key="9">
    <source>
        <dbReference type="EMBL" id="SKA63763.1"/>
    </source>
</evidence>
<dbReference type="GO" id="GO:0016020">
    <property type="term" value="C:membrane"/>
    <property type="evidence" value="ECO:0007669"/>
    <property type="project" value="UniProtKB-SubCell"/>
</dbReference>
<sequence>MNGLSSIKSKIIISFGCIIIASLAALIAYSAYTMRGRAQAEAIRTIRQRAELRGAEVQNYLGQALFSARDLAQSIEGYRADSSGTQERSQVISMLGAIARDNPNYIDVWCVWEPNAFDGRDNEFRNSKSSDETGRFKPMWQRKNGQLLWRAAGDQEKGDWYHASLDSKKDFVIDPVYYSYINDTVASLTSPIMNNGRALGVIGIDLSMKYLKKLAVDAVHGEEGVHSILITHTGNVCALSGDQSLVGKNYANIASYTRPLIQSCMRGQSAYAFNNGRLVTFVPVPIGKTGQYWAFGYSIPVEKIYADANSMTWNMVFIGLLCMAVGILLLWIGAGKISSPIHETAKAVDQIAEGDFSVRLSSEGRDEVATMRRSVNLMAEKLQENVDSLEQQMRFAEEKKREAEEAMRTAEEAKRRAETAKSEGMLQAAGQLEKVVERLSTAMEEISAQSEEIHNGTETQKERIQATATAMEEMNATVFEVAKNASQAAESGTTSMSQARDGQKVVGQSIEAMDMTRKQTEKLKEAMEDLDSQAQSIGNIMNVIEDIADQTNLLALNAAIEAARAGEAGRGFAVVADEVRKLAEKTMTATKEVGASIVSIQRVASSNIETMLLAEQDLAGAVKLSNNSGEMLNDIVRSAEDAANQVQSIATAAEQQSAASEEINHAIENINQITVDTAQGIAESTAALREMAQQAADLAQLIQRMKDDAQR</sequence>
<feature type="transmembrane region" description="Helical" evidence="6">
    <location>
        <begin position="12"/>
        <end position="32"/>
    </location>
</feature>
<feature type="coiled-coil region" evidence="5">
    <location>
        <begin position="372"/>
        <end position="452"/>
    </location>
</feature>
<evidence type="ECO:0000256" key="3">
    <source>
        <dbReference type="ARBA" id="ARBA00029447"/>
    </source>
</evidence>
<evidence type="ECO:0000256" key="4">
    <source>
        <dbReference type="PROSITE-ProRule" id="PRU00284"/>
    </source>
</evidence>
<organism evidence="9 10">
    <name type="scientific">Desulfobaculum bizertense DSM 18034</name>
    <dbReference type="NCBI Taxonomy" id="1121442"/>
    <lineage>
        <taxon>Bacteria</taxon>
        <taxon>Pseudomonadati</taxon>
        <taxon>Thermodesulfobacteriota</taxon>
        <taxon>Desulfovibrionia</taxon>
        <taxon>Desulfovibrionales</taxon>
        <taxon>Desulfovibrionaceae</taxon>
        <taxon>Desulfobaculum</taxon>
    </lineage>
</organism>
<dbReference type="CDD" id="cd06225">
    <property type="entry name" value="HAMP"/>
    <property type="match status" value="1"/>
</dbReference>
<evidence type="ECO:0000256" key="5">
    <source>
        <dbReference type="SAM" id="Coils"/>
    </source>
</evidence>
<gene>
    <name evidence="9" type="ORF">SAMN02745702_00207</name>
</gene>
<dbReference type="SMART" id="SM00283">
    <property type="entry name" value="MA"/>
    <property type="match status" value="1"/>
</dbReference>
<evidence type="ECO:0000259" key="7">
    <source>
        <dbReference type="PROSITE" id="PS50111"/>
    </source>
</evidence>
<keyword evidence="10" id="KW-1185">Reference proteome</keyword>
<evidence type="ECO:0000256" key="1">
    <source>
        <dbReference type="ARBA" id="ARBA00004370"/>
    </source>
</evidence>
<dbReference type="PROSITE" id="PS50885">
    <property type="entry name" value="HAMP"/>
    <property type="match status" value="1"/>
</dbReference>
<keyword evidence="6" id="KW-1133">Transmembrane helix</keyword>
<name>A0A1T4VFS2_9BACT</name>
<evidence type="ECO:0000259" key="8">
    <source>
        <dbReference type="PROSITE" id="PS50885"/>
    </source>
</evidence>
<accession>A0A1T4VFS2</accession>
<dbReference type="AlphaFoldDB" id="A0A1T4VFS2"/>
<dbReference type="GO" id="GO:0007165">
    <property type="term" value="P:signal transduction"/>
    <property type="evidence" value="ECO:0007669"/>
    <property type="project" value="UniProtKB-KW"/>
</dbReference>
<keyword evidence="6" id="KW-0472">Membrane</keyword>
<dbReference type="CDD" id="cd12913">
    <property type="entry name" value="PDC1_MCP_like"/>
    <property type="match status" value="1"/>
</dbReference>
<dbReference type="PROSITE" id="PS50111">
    <property type="entry name" value="CHEMOTAXIS_TRANSDUC_2"/>
    <property type="match status" value="1"/>
</dbReference>
<dbReference type="SUPFAM" id="SSF58104">
    <property type="entry name" value="Methyl-accepting chemotaxis protein (MCP) signaling domain"/>
    <property type="match status" value="1"/>
</dbReference>
<feature type="domain" description="HAMP" evidence="8">
    <location>
        <begin position="335"/>
        <end position="387"/>
    </location>
</feature>
<dbReference type="Gene3D" id="3.30.450.20">
    <property type="entry name" value="PAS domain"/>
    <property type="match status" value="2"/>
</dbReference>
<dbReference type="Proteomes" id="UP000189733">
    <property type="component" value="Unassembled WGS sequence"/>
</dbReference>
<comment type="similarity">
    <text evidence="3">Belongs to the methyl-accepting chemotaxis (MCP) protein family.</text>
</comment>
<dbReference type="STRING" id="1121442.SAMN02745702_00207"/>
<dbReference type="Pfam" id="PF00672">
    <property type="entry name" value="HAMP"/>
    <property type="match status" value="1"/>
</dbReference>
<proteinExistence type="inferred from homology"/>
<dbReference type="Gene3D" id="6.10.340.10">
    <property type="match status" value="1"/>
</dbReference>
<evidence type="ECO:0000313" key="10">
    <source>
        <dbReference type="Proteomes" id="UP000189733"/>
    </source>
</evidence>
<dbReference type="SUPFAM" id="SSF158472">
    <property type="entry name" value="HAMP domain-like"/>
    <property type="match status" value="1"/>
</dbReference>
<dbReference type="InterPro" id="IPR004089">
    <property type="entry name" value="MCPsignal_dom"/>
</dbReference>
<feature type="domain" description="Methyl-accepting transducer" evidence="7">
    <location>
        <begin position="435"/>
        <end position="671"/>
    </location>
</feature>
<dbReference type="GO" id="GO:0006935">
    <property type="term" value="P:chemotaxis"/>
    <property type="evidence" value="ECO:0007669"/>
    <property type="project" value="UniProtKB-ARBA"/>
</dbReference>
<keyword evidence="2 4" id="KW-0807">Transducer</keyword>
<evidence type="ECO:0000256" key="6">
    <source>
        <dbReference type="SAM" id="Phobius"/>
    </source>
</evidence>
<dbReference type="Pfam" id="PF22673">
    <property type="entry name" value="MCP-like_PDC_1"/>
    <property type="match status" value="1"/>
</dbReference>
<protein>
    <submittedName>
        <fullName evidence="9">Methyl-accepting chemotaxis protein</fullName>
    </submittedName>
</protein>
<feature type="transmembrane region" description="Helical" evidence="6">
    <location>
        <begin position="313"/>
        <end position="334"/>
    </location>
</feature>
<reference evidence="9 10" key="1">
    <citation type="submission" date="2017-02" db="EMBL/GenBank/DDBJ databases">
        <authorList>
            <person name="Peterson S.W."/>
        </authorList>
    </citation>
    <scope>NUCLEOTIDE SEQUENCE [LARGE SCALE GENOMIC DNA]</scope>
    <source>
        <strain evidence="9 10">DSM 18034</strain>
    </source>
</reference>
<dbReference type="SMART" id="SM00304">
    <property type="entry name" value="HAMP"/>
    <property type="match status" value="1"/>
</dbReference>